<name>A0A0F3GXI7_9BACT</name>
<protein>
    <submittedName>
        <fullName evidence="1">Uncharacterized protein</fullName>
    </submittedName>
</protein>
<sequence>MTETYDVIFTGKYVKGSKKDTSQISMAKILKIDVMKLTFNDDKPMLIKSNLLAFDEAVTLIDELYNVGVVCALSIKEEATYQAIGGENKKLVGTVIEATKKALDYFLNPIKNKDKDKDKENEAVINITHDNKYHQQTEPPQDKNFQNKDYTYKEYLKSPEWHVLRKKALKRANNKCEMCASSETLYAHHVKYPKNINMKTISIIL</sequence>
<organism evidence="1 2">
    <name type="scientific">Candidatus Magnetobacterium bavaricum</name>
    <dbReference type="NCBI Taxonomy" id="29290"/>
    <lineage>
        <taxon>Bacteria</taxon>
        <taxon>Pseudomonadati</taxon>
        <taxon>Nitrospirota</taxon>
        <taxon>Thermodesulfovibrionia</taxon>
        <taxon>Thermodesulfovibrionales</taxon>
        <taxon>Candidatus Magnetobacteriaceae</taxon>
        <taxon>Candidatus Magnetobacterium</taxon>
    </lineage>
</organism>
<keyword evidence="2" id="KW-1185">Reference proteome</keyword>
<reference evidence="1 2" key="1">
    <citation type="submission" date="2015-02" db="EMBL/GenBank/DDBJ databases">
        <title>Single-cell genomics of uncultivated deep-branching MTB reveals a conserved set of magnetosome genes.</title>
        <authorList>
            <person name="Kolinko S."/>
            <person name="Richter M."/>
            <person name="Glockner F.O."/>
            <person name="Brachmann A."/>
            <person name="Schuler D."/>
        </authorList>
    </citation>
    <scope>NUCLEOTIDE SEQUENCE [LARGE SCALE GENOMIC DNA]</scope>
    <source>
        <strain evidence="1">TM-1</strain>
    </source>
</reference>
<evidence type="ECO:0000313" key="2">
    <source>
        <dbReference type="Proteomes" id="UP000033423"/>
    </source>
</evidence>
<dbReference type="AlphaFoldDB" id="A0A0F3GXI7"/>
<gene>
    <name evidence="1" type="ORF">MBAV_001114</name>
</gene>
<dbReference type="Proteomes" id="UP000033423">
    <property type="component" value="Unassembled WGS sequence"/>
</dbReference>
<evidence type="ECO:0000313" key="1">
    <source>
        <dbReference type="EMBL" id="KJU86699.1"/>
    </source>
</evidence>
<dbReference type="EMBL" id="LACI01000491">
    <property type="protein sequence ID" value="KJU86699.1"/>
    <property type="molecule type" value="Genomic_DNA"/>
</dbReference>
<proteinExistence type="predicted"/>
<accession>A0A0F3GXI7</accession>
<comment type="caution">
    <text evidence="1">The sequence shown here is derived from an EMBL/GenBank/DDBJ whole genome shotgun (WGS) entry which is preliminary data.</text>
</comment>